<dbReference type="PANTHER" id="PTHR46503">
    <property type="entry name" value="INTER-ALPHA-TRYPSIN INHIBITOR HEAVY CHAIN-LIKE PROTEIN"/>
    <property type="match status" value="1"/>
</dbReference>
<comment type="caution">
    <text evidence="2">The sequence shown here is derived from an EMBL/GenBank/DDBJ whole genome shotgun (WGS) entry which is preliminary data.</text>
</comment>
<protein>
    <recommendedName>
        <fullName evidence="1">VWFA domain-containing protein</fullName>
    </recommendedName>
</protein>
<feature type="domain" description="VWFA" evidence="1">
    <location>
        <begin position="329"/>
        <end position="504"/>
    </location>
</feature>
<organism evidence="2 3">
    <name type="scientific">Nicotiana attenuata</name>
    <name type="common">Coyote tobacco</name>
    <dbReference type="NCBI Taxonomy" id="49451"/>
    <lineage>
        <taxon>Eukaryota</taxon>
        <taxon>Viridiplantae</taxon>
        <taxon>Streptophyta</taxon>
        <taxon>Embryophyta</taxon>
        <taxon>Tracheophyta</taxon>
        <taxon>Spermatophyta</taxon>
        <taxon>Magnoliopsida</taxon>
        <taxon>eudicotyledons</taxon>
        <taxon>Gunneridae</taxon>
        <taxon>Pentapetalae</taxon>
        <taxon>asterids</taxon>
        <taxon>lamiids</taxon>
        <taxon>Solanales</taxon>
        <taxon>Solanaceae</taxon>
        <taxon>Nicotianoideae</taxon>
        <taxon>Nicotianeae</taxon>
        <taxon>Nicotiana</taxon>
    </lineage>
</organism>
<dbReference type="AlphaFoldDB" id="A0A1J6I9M5"/>
<dbReference type="InterPro" id="IPR036465">
    <property type="entry name" value="vWFA_dom_sf"/>
</dbReference>
<dbReference type="OMA" id="DCYFDTA"/>
<dbReference type="SMR" id="A0A1J6I9M5"/>
<dbReference type="Pfam" id="PF13768">
    <property type="entry name" value="VWA_3"/>
    <property type="match status" value="1"/>
</dbReference>
<dbReference type="InterPro" id="IPR002035">
    <property type="entry name" value="VWF_A"/>
</dbReference>
<accession>A0A1J6I9M5</accession>
<keyword evidence="3" id="KW-1185">Reference proteome</keyword>
<evidence type="ECO:0000313" key="3">
    <source>
        <dbReference type="Proteomes" id="UP000187609"/>
    </source>
</evidence>
<dbReference type="PANTHER" id="PTHR46503:SF16">
    <property type="entry name" value="VWFA DOMAIN-CONTAINING PROTEIN"/>
    <property type="match status" value="1"/>
</dbReference>
<dbReference type="EMBL" id="MJEQ01037188">
    <property type="protein sequence ID" value="OIT01686.1"/>
    <property type="molecule type" value="Genomic_DNA"/>
</dbReference>
<sequence>MADQEEFVKCVEDGIRLSKRIYFGKDRAVAPPKPMTAMDKATQSYLPTSPMMYAVVENPAIVDNPDIPSYQPHVHGRCDPPALIPLQMNGVSVAADCYFDTAVITVTGSWRLHCVMTSRSCDCRIAVPMGEQGSILGVDVELPRKSYSTKLVAEDDERENVKLAKVEDGCFLKPHIFTLTIPEIDGGTCISVTIRWSQKLLYRDGQFNLNIPYSFPEYVTPVGKKMSKKEKIQLNVNCGPGTNVSCKTISHPLKEQEHKAGKLRLFYETDVLNWSSSDVVFTYKICSTPTYHGNVLLQSPPQHDTDQREMFCCYLFPGVQEGRTVFRKEVIFVVDISGSMKGKPIDDTKQALSAALSKLDPQDLFNIIAFNSEEYLFSSSLEVATKEAIDNATQWIDMNFIAGGGTNILNPLKQAIGMLSKSNAGESMPIIFLITDGAVEDERQICEFMKSHLTQNRTMRPRLYTFGIGLFCNHYFLRTLALMSRGHYDAALDVESLEDRLERLFSRASSVILANIAFENVDGLEEFEVFPSQIPDLSSEEPIVLSGRYRGVFPEMIKAKGILADMSNFSVELKEIESKDIPLDKIMVKQQVEILTAQAWFTENKDLAQKIAKMSAQNAVVSEYARMALVSTERVRVVKPTTKRKVHSDAEKIGERIVEKTILLHYLGIGFGNLTATIENIPPGAIESEDEAAEIIAKATSNCCVKLCGICCCCGCCIRTCSKMNHQCAIALSQLLGALGCLGCFACCQYCCCGNDK</sequence>
<gene>
    <name evidence="2" type="ORF">A4A49_10083</name>
</gene>
<dbReference type="PROSITE" id="PS50234">
    <property type="entry name" value="VWFA"/>
    <property type="match status" value="1"/>
</dbReference>
<name>A0A1J6I9M5_NICAT</name>
<evidence type="ECO:0000259" key="1">
    <source>
        <dbReference type="PROSITE" id="PS50234"/>
    </source>
</evidence>
<dbReference type="SMART" id="SM00327">
    <property type="entry name" value="VWA"/>
    <property type="match status" value="1"/>
</dbReference>
<evidence type="ECO:0000313" key="2">
    <source>
        <dbReference type="EMBL" id="OIT01686.1"/>
    </source>
</evidence>
<dbReference type="OrthoDB" id="1729737at2759"/>
<reference evidence="2" key="1">
    <citation type="submission" date="2016-11" db="EMBL/GenBank/DDBJ databases">
        <title>The genome of Nicotiana attenuata.</title>
        <authorList>
            <person name="Xu S."/>
            <person name="Brockmoeller T."/>
            <person name="Gaquerel E."/>
            <person name="Navarro A."/>
            <person name="Kuhl H."/>
            <person name="Gase K."/>
            <person name="Ling Z."/>
            <person name="Zhou W."/>
            <person name="Kreitzer C."/>
            <person name="Stanke M."/>
            <person name="Tang H."/>
            <person name="Lyons E."/>
            <person name="Pandey P."/>
            <person name="Pandey S.P."/>
            <person name="Timmermann B."/>
            <person name="Baldwin I.T."/>
        </authorList>
    </citation>
    <scope>NUCLEOTIDE SEQUENCE [LARGE SCALE GENOMIC DNA]</scope>
    <source>
        <strain evidence="2">UT</strain>
    </source>
</reference>
<dbReference type="Proteomes" id="UP000187609">
    <property type="component" value="Unassembled WGS sequence"/>
</dbReference>
<dbReference type="SUPFAM" id="SSF53300">
    <property type="entry name" value="vWA-like"/>
    <property type="match status" value="1"/>
</dbReference>
<dbReference type="STRING" id="49451.A0A1J6I9M5"/>
<dbReference type="Gramene" id="OIT01686">
    <property type="protein sequence ID" value="OIT01686"/>
    <property type="gene ID" value="A4A49_10083"/>
</dbReference>
<dbReference type="CDD" id="cd01461">
    <property type="entry name" value="vWA_interalpha_trypsin_inhibitor"/>
    <property type="match status" value="1"/>
</dbReference>
<dbReference type="Gene3D" id="3.40.50.410">
    <property type="entry name" value="von Willebrand factor, type A domain"/>
    <property type="match status" value="1"/>
</dbReference>
<dbReference type="KEGG" id="nau:109226580"/>
<proteinExistence type="predicted"/>